<feature type="compositionally biased region" description="Low complexity" evidence="1">
    <location>
        <begin position="511"/>
        <end position="530"/>
    </location>
</feature>
<keyword evidence="4" id="KW-1185">Reference proteome</keyword>
<accession>E8R437</accession>
<name>E8R437_ISOPI</name>
<reference key="1">
    <citation type="submission" date="2010-11" db="EMBL/GenBank/DDBJ databases">
        <title>The complete sequence of chromosome of Isophaera pallida ATCC 43644.</title>
        <authorList>
            <consortium name="US DOE Joint Genome Institute (JGI-PGF)"/>
            <person name="Lucas S."/>
            <person name="Copeland A."/>
            <person name="Lapidus A."/>
            <person name="Bruce D."/>
            <person name="Goodwin L."/>
            <person name="Pitluck S."/>
            <person name="Kyrpides N."/>
            <person name="Mavromatis K."/>
            <person name="Pagani I."/>
            <person name="Ivanova N."/>
            <person name="Saunders E."/>
            <person name="Brettin T."/>
            <person name="Detter J.C."/>
            <person name="Han C."/>
            <person name="Tapia R."/>
            <person name="Land M."/>
            <person name="Hauser L."/>
            <person name="Markowitz V."/>
            <person name="Cheng J.-F."/>
            <person name="Hugenholtz P."/>
            <person name="Woyke T."/>
            <person name="Wu D."/>
            <person name="Eisen J.A."/>
        </authorList>
    </citation>
    <scope>NUCLEOTIDE SEQUENCE</scope>
    <source>
        <strain>ATCC 43644</strain>
    </source>
</reference>
<keyword evidence="2" id="KW-1133">Transmembrane helix</keyword>
<protein>
    <submittedName>
        <fullName evidence="3">Uncharacterized protein</fullName>
    </submittedName>
</protein>
<dbReference type="EMBL" id="CP002353">
    <property type="protein sequence ID" value="ADV61624.1"/>
    <property type="molecule type" value="Genomic_DNA"/>
</dbReference>
<dbReference type="OrthoDB" id="261684at2"/>
<organism evidence="3 4">
    <name type="scientific">Isosphaera pallida (strain ATCC 43644 / DSM 9630 / IS1B)</name>
    <dbReference type="NCBI Taxonomy" id="575540"/>
    <lineage>
        <taxon>Bacteria</taxon>
        <taxon>Pseudomonadati</taxon>
        <taxon>Planctomycetota</taxon>
        <taxon>Planctomycetia</taxon>
        <taxon>Isosphaerales</taxon>
        <taxon>Isosphaeraceae</taxon>
        <taxon>Isosphaera</taxon>
    </lineage>
</organism>
<gene>
    <name evidence="3" type="ordered locus">Isop_1035</name>
</gene>
<dbReference type="AlphaFoldDB" id="E8R437"/>
<reference evidence="3 4" key="2">
    <citation type="journal article" date="2011" name="Stand. Genomic Sci.">
        <title>Complete genome sequence of Isosphaera pallida type strain (IS1B).</title>
        <authorList>
            <consortium name="US DOE Joint Genome Institute (JGI-PGF)"/>
            <person name="Goker M."/>
            <person name="Cleland D."/>
            <person name="Saunders E."/>
            <person name="Lapidus A."/>
            <person name="Nolan M."/>
            <person name="Lucas S."/>
            <person name="Hammon N."/>
            <person name="Deshpande S."/>
            <person name="Cheng J.F."/>
            <person name="Tapia R."/>
            <person name="Han C."/>
            <person name="Goodwin L."/>
            <person name="Pitluck S."/>
            <person name="Liolios K."/>
            <person name="Pagani I."/>
            <person name="Ivanova N."/>
            <person name="Mavromatis K."/>
            <person name="Pati A."/>
            <person name="Chen A."/>
            <person name="Palaniappan K."/>
            <person name="Land M."/>
            <person name="Hauser L."/>
            <person name="Chang Y.J."/>
            <person name="Jeffries C.D."/>
            <person name="Detter J.C."/>
            <person name="Beck B."/>
            <person name="Woyke T."/>
            <person name="Bristow J."/>
            <person name="Eisen J.A."/>
            <person name="Markowitz V."/>
            <person name="Hugenholtz P."/>
            <person name="Kyrpides N.C."/>
            <person name="Klenk H.P."/>
        </authorList>
    </citation>
    <scope>NUCLEOTIDE SEQUENCE [LARGE SCALE GENOMIC DNA]</scope>
    <source>
        <strain evidence="4">ATCC 43644 / DSM 9630 / IS1B</strain>
    </source>
</reference>
<dbReference type="KEGG" id="ipa:Isop_1035"/>
<dbReference type="HOGENOM" id="CLU_470011_0_0_0"/>
<feature type="region of interest" description="Disordered" evidence="1">
    <location>
        <begin position="451"/>
        <end position="482"/>
    </location>
</feature>
<feature type="transmembrane region" description="Helical" evidence="2">
    <location>
        <begin position="12"/>
        <end position="32"/>
    </location>
</feature>
<keyword evidence="2" id="KW-0472">Membrane</keyword>
<evidence type="ECO:0000313" key="3">
    <source>
        <dbReference type="EMBL" id="ADV61624.1"/>
    </source>
</evidence>
<dbReference type="Proteomes" id="UP000008631">
    <property type="component" value="Chromosome"/>
</dbReference>
<dbReference type="RefSeq" id="WP_013563913.1">
    <property type="nucleotide sequence ID" value="NC_014962.1"/>
</dbReference>
<sequence>MDQVKEILAQMIKYRFWIAVGIGSLLPIAAYFSVAGTIQKEAEEQKAAIKSAKEGVAKFRSGRVINHEYKPIVTDREAQLKAEVEAVWRKLYERQVPLLRWPELVHEQFSSWGRQWPDEEIASEAEVQLAINTYTENYRKFVDQEVYPRFNPFNYETGEGVVSAPPVEQLIQPVNFNPSTPPKLPEVWAAQEKLWIQSVLLDVVAEVNKGAKTWDEAALKQINQLNVANASAQDQISLAQGIELVQIEFKNPKEDEVEQETTGGIMGDRGMSMSGGADMESMMESMAGMGGGRPGMMSGMGPGGSTTPDKIYYVDSQTEMFQIVPVYMSVLIKQDKVVDFLCALRNSPMTIRVMEFEQSKPRARVVKPEKNQQINFGNYFGYAGSGGMMSGMSSMMGMMGMMGGPGMGMGGDMESYMEMMGAMGGGRPGMMSGMMPGMGMGGMMMGGMGNQGTAVSKGTDIRSIDQKKERQQREEEAKKKTTTSLFDPYYDIVQVSVYGQARFYNKPPDPSAESAASTAATTATEDQADQ</sequence>
<keyword evidence="2" id="KW-0812">Transmembrane</keyword>
<proteinExistence type="predicted"/>
<dbReference type="InParanoid" id="E8R437"/>
<dbReference type="eggNOG" id="ENOG50337YI">
    <property type="taxonomic scope" value="Bacteria"/>
</dbReference>
<feature type="compositionally biased region" description="Basic and acidic residues" evidence="1">
    <location>
        <begin position="459"/>
        <end position="479"/>
    </location>
</feature>
<evidence type="ECO:0000256" key="2">
    <source>
        <dbReference type="SAM" id="Phobius"/>
    </source>
</evidence>
<evidence type="ECO:0000313" key="4">
    <source>
        <dbReference type="Proteomes" id="UP000008631"/>
    </source>
</evidence>
<feature type="region of interest" description="Disordered" evidence="1">
    <location>
        <begin position="502"/>
        <end position="530"/>
    </location>
</feature>
<dbReference type="STRING" id="575540.Isop_1035"/>
<evidence type="ECO:0000256" key="1">
    <source>
        <dbReference type="SAM" id="MobiDB-lite"/>
    </source>
</evidence>